<proteinExistence type="predicted"/>
<protein>
    <submittedName>
        <fullName evidence="2">Uncharacterized protein</fullName>
    </submittedName>
</protein>
<accession>A0AC34Q5V3</accession>
<dbReference type="WBParaSite" id="JU765_v2.g13224.t1">
    <property type="protein sequence ID" value="JU765_v2.g13224.t1"/>
    <property type="gene ID" value="JU765_v2.g13224"/>
</dbReference>
<dbReference type="Proteomes" id="UP000887576">
    <property type="component" value="Unplaced"/>
</dbReference>
<sequence>MKIIDPLVVSSSAVVIYKSSSYPGILPVSSDHIAAQIAAHQTPNQSCSSSFKSQGLAQISCVQRFLHAHRTIREMMEWLIGLV</sequence>
<evidence type="ECO:0000313" key="1">
    <source>
        <dbReference type="Proteomes" id="UP000887576"/>
    </source>
</evidence>
<name>A0AC34Q5V3_9BILA</name>
<evidence type="ECO:0000313" key="2">
    <source>
        <dbReference type="WBParaSite" id="JU765_v2.g13224.t1"/>
    </source>
</evidence>
<reference evidence="2" key="1">
    <citation type="submission" date="2022-11" db="UniProtKB">
        <authorList>
            <consortium name="WormBaseParasite"/>
        </authorList>
    </citation>
    <scope>IDENTIFICATION</scope>
</reference>
<organism evidence="1 2">
    <name type="scientific">Panagrolaimus sp. JU765</name>
    <dbReference type="NCBI Taxonomy" id="591449"/>
    <lineage>
        <taxon>Eukaryota</taxon>
        <taxon>Metazoa</taxon>
        <taxon>Ecdysozoa</taxon>
        <taxon>Nematoda</taxon>
        <taxon>Chromadorea</taxon>
        <taxon>Rhabditida</taxon>
        <taxon>Tylenchina</taxon>
        <taxon>Panagrolaimomorpha</taxon>
        <taxon>Panagrolaimoidea</taxon>
        <taxon>Panagrolaimidae</taxon>
        <taxon>Panagrolaimus</taxon>
    </lineage>
</organism>